<sequence>MVANWREIARVNRKKTHYVILSFVVIYLFLGAFIAILFSPYAYNVDLWPSIVMLESSINIISGFMLFAIVCVLFSVLFGAKFSLSGLTAELITEGQQDKQCRQLFHVVEEMRIASGMRINPKIYVISADYMNAFAAGWSEKDAIVAITRPLLDVLSREELQAVMAHELAHIQHADTRVLTVVSTLSGLAVWVVDCLFRSVLYGGSSRRRSNNQRGGGLALVVIIALRVLLPIITALLVMYVSRSREMMADAGCVKMTRNGRALAQALVKIHQSHKTAKLNKEQPYSSTMHNSLRSMSFMYSPAEAGVGDSWDIASWFSTHPSLAERLKALNAEDLL</sequence>
<evidence type="ECO:0000256" key="1">
    <source>
        <dbReference type="ARBA" id="ARBA00004651"/>
    </source>
</evidence>
<evidence type="ECO:0000256" key="5">
    <source>
        <dbReference type="ARBA" id="ARBA00022692"/>
    </source>
</evidence>
<feature type="transmembrane region" description="Helical" evidence="12">
    <location>
        <begin position="219"/>
        <end position="241"/>
    </location>
</feature>
<dbReference type="GO" id="GO:0008237">
    <property type="term" value="F:metallopeptidase activity"/>
    <property type="evidence" value="ECO:0007669"/>
    <property type="project" value="UniProtKB-KW"/>
</dbReference>
<dbReference type="PANTHER" id="PTHR43221">
    <property type="entry name" value="PROTEASE HTPX"/>
    <property type="match status" value="1"/>
</dbReference>
<keyword evidence="3 12" id="KW-1003">Cell membrane</keyword>
<reference evidence="14 15" key="1">
    <citation type="journal article" date="2022" name="Nat. Microbiol.">
        <title>The microbiome of a bacterivorous marine choanoflagellate contains a resource-demanding obligate bacterial associate.</title>
        <authorList>
            <person name="Needham D.M."/>
            <person name="Poirier C."/>
            <person name="Bachy C."/>
            <person name="George E.E."/>
            <person name="Wilken S."/>
            <person name="Yung C.C.M."/>
            <person name="Limardo A.J."/>
            <person name="Morando M."/>
            <person name="Sudek L."/>
            <person name="Malmstrom R.R."/>
            <person name="Keeling P.J."/>
            <person name="Santoro A.E."/>
            <person name="Worden A.Z."/>
        </authorList>
    </citation>
    <scope>NUCLEOTIDE SEQUENCE [LARGE SCALE GENOMIC DNA]</scope>
    <source>
        <strain evidence="14 15">Comchoano-1</strain>
    </source>
</reference>
<evidence type="ECO:0000256" key="9">
    <source>
        <dbReference type="ARBA" id="ARBA00022989"/>
    </source>
</evidence>
<dbReference type="Gene3D" id="3.30.2010.10">
    <property type="entry name" value="Metalloproteases ('zincins'), catalytic domain"/>
    <property type="match status" value="1"/>
</dbReference>
<evidence type="ECO:0000313" key="15">
    <source>
        <dbReference type="Proteomes" id="UP001055955"/>
    </source>
</evidence>
<dbReference type="EMBL" id="CP092900">
    <property type="protein sequence ID" value="UTC24353.1"/>
    <property type="molecule type" value="Genomic_DNA"/>
</dbReference>
<keyword evidence="6 12" id="KW-0479">Metal-binding</keyword>
<evidence type="ECO:0000259" key="13">
    <source>
        <dbReference type="Pfam" id="PF01435"/>
    </source>
</evidence>
<keyword evidence="9 12" id="KW-1133">Transmembrane helix</keyword>
<dbReference type="Proteomes" id="UP001055955">
    <property type="component" value="Chromosome"/>
</dbReference>
<keyword evidence="10 12" id="KW-0482">Metalloprotease</keyword>
<feature type="transmembrane region" description="Helical" evidence="12">
    <location>
        <begin position="18"/>
        <end position="38"/>
    </location>
</feature>
<feature type="binding site" evidence="12">
    <location>
        <position position="246"/>
    </location>
    <ligand>
        <name>Zn(2+)</name>
        <dbReference type="ChEBI" id="CHEBI:29105"/>
        <note>catalytic</note>
    </ligand>
</feature>
<evidence type="ECO:0000256" key="3">
    <source>
        <dbReference type="ARBA" id="ARBA00022475"/>
    </source>
</evidence>
<proteinExistence type="inferred from homology"/>
<dbReference type="InterPro" id="IPR001915">
    <property type="entry name" value="Peptidase_M48"/>
</dbReference>
<evidence type="ECO:0000313" key="14">
    <source>
        <dbReference type="EMBL" id="UTC24353.1"/>
    </source>
</evidence>
<dbReference type="EC" id="3.4.24.-" evidence="12"/>
<feature type="active site" evidence="12">
    <location>
        <position position="167"/>
    </location>
</feature>
<accession>A0ABY5DK41</accession>
<comment type="subcellular location">
    <subcellularLocation>
        <location evidence="1 12">Cell membrane</location>
        <topology evidence="1 12">Multi-pass membrane protein</topology>
    </subcellularLocation>
</comment>
<dbReference type="Pfam" id="PF01435">
    <property type="entry name" value="Peptidase_M48"/>
    <property type="match status" value="1"/>
</dbReference>
<organism evidence="14 15">
    <name type="scientific">Candidatus Comchoanobacter bicostacola</name>
    <dbReference type="NCBI Taxonomy" id="2919598"/>
    <lineage>
        <taxon>Bacteria</taxon>
        <taxon>Pseudomonadati</taxon>
        <taxon>Pseudomonadota</taxon>
        <taxon>Gammaproteobacteria</taxon>
        <taxon>Candidatus Comchoanobacterales</taxon>
        <taxon>Candidatus Comchoanobacteraceae</taxon>
        <taxon>Candidatus Comchoanobacter</taxon>
    </lineage>
</organism>
<evidence type="ECO:0000256" key="7">
    <source>
        <dbReference type="ARBA" id="ARBA00022801"/>
    </source>
</evidence>
<feature type="transmembrane region" description="Helical" evidence="12">
    <location>
        <begin position="178"/>
        <end position="199"/>
    </location>
</feature>
<evidence type="ECO:0000256" key="6">
    <source>
        <dbReference type="ARBA" id="ARBA00022723"/>
    </source>
</evidence>
<keyword evidence="8 12" id="KW-0862">Zinc</keyword>
<keyword evidence="4 12" id="KW-0645">Protease</keyword>
<feature type="binding site" evidence="12">
    <location>
        <position position="170"/>
    </location>
    <ligand>
        <name>Zn(2+)</name>
        <dbReference type="ChEBI" id="CHEBI:29105"/>
        <note>catalytic</note>
    </ligand>
</feature>
<protein>
    <recommendedName>
        <fullName evidence="12">Protease HtpX</fullName>
        <ecNumber evidence="12">3.4.24.-</ecNumber>
    </recommendedName>
    <alternativeName>
        <fullName evidence="12">Heat shock protein HtpX</fullName>
    </alternativeName>
</protein>
<feature type="transmembrane region" description="Helical" evidence="12">
    <location>
        <begin position="58"/>
        <end position="80"/>
    </location>
</feature>
<evidence type="ECO:0000256" key="12">
    <source>
        <dbReference type="HAMAP-Rule" id="MF_00188"/>
    </source>
</evidence>
<evidence type="ECO:0000256" key="8">
    <source>
        <dbReference type="ARBA" id="ARBA00022833"/>
    </source>
</evidence>
<keyword evidence="15" id="KW-1185">Reference proteome</keyword>
<feature type="binding site" evidence="12">
    <location>
        <position position="166"/>
    </location>
    <ligand>
        <name>Zn(2+)</name>
        <dbReference type="ChEBI" id="CHEBI:29105"/>
        <note>catalytic</note>
    </ligand>
</feature>
<keyword evidence="5 12" id="KW-0812">Transmembrane</keyword>
<gene>
    <name evidence="12 14" type="primary">htpX</name>
    <name evidence="14" type="ORF">MMH89_03860</name>
</gene>
<dbReference type="InterPro" id="IPR022919">
    <property type="entry name" value="Pept_M48_protease_HtpX"/>
</dbReference>
<evidence type="ECO:0000256" key="11">
    <source>
        <dbReference type="ARBA" id="ARBA00023136"/>
    </source>
</evidence>
<name>A0ABY5DK41_9GAMM</name>
<comment type="cofactor">
    <cofactor evidence="12">
        <name>Zn(2+)</name>
        <dbReference type="ChEBI" id="CHEBI:29105"/>
    </cofactor>
    <text evidence="12">Binds 1 zinc ion per subunit.</text>
</comment>
<keyword evidence="7 12" id="KW-0378">Hydrolase</keyword>
<dbReference type="NCBIfam" id="NF002775">
    <property type="entry name" value="PRK02870.1"/>
    <property type="match status" value="1"/>
</dbReference>
<dbReference type="InterPro" id="IPR050083">
    <property type="entry name" value="HtpX_protease"/>
</dbReference>
<dbReference type="PANTHER" id="PTHR43221:SF1">
    <property type="entry name" value="PROTEASE HTPX"/>
    <property type="match status" value="1"/>
</dbReference>
<evidence type="ECO:0000256" key="10">
    <source>
        <dbReference type="ARBA" id="ARBA00023049"/>
    </source>
</evidence>
<dbReference type="RefSeq" id="WP_258568136.1">
    <property type="nucleotide sequence ID" value="NZ_CP092900.1"/>
</dbReference>
<keyword evidence="11 12" id="KW-0472">Membrane</keyword>
<keyword evidence="12" id="KW-0346">Stress response</keyword>
<evidence type="ECO:0000256" key="2">
    <source>
        <dbReference type="ARBA" id="ARBA00009779"/>
    </source>
</evidence>
<evidence type="ECO:0000256" key="4">
    <source>
        <dbReference type="ARBA" id="ARBA00022670"/>
    </source>
</evidence>
<comment type="similarity">
    <text evidence="2 12">Belongs to the peptidase M48B family.</text>
</comment>
<dbReference type="HAMAP" id="MF_00188">
    <property type="entry name" value="Pept_M48_protease_HtpX"/>
    <property type="match status" value="1"/>
</dbReference>
<feature type="domain" description="Peptidase M48" evidence="13">
    <location>
        <begin position="101"/>
        <end position="332"/>
    </location>
</feature>